<dbReference type="EMBL" id="CM046112">
    <property type="protein sequence ID" value="KAI8428647.1"/>
    <property type="molecule type" value="Genomic_DNA"/>
</dbReference>
<reference evidence="1 2" key="1">
    <citation type="journal article" date="2022" name="Genome Biol. Evol.">
        <title>The Spruce Budworm Genome: Reconstructing the Evolutionary History of Antifreeze Proteins.</title>
        <authorList>
            <person name="Beliveau C."/>
            <person name="Gagne P."/>
            <person name="Picq S."/>
            <person name="Vernygora O."/>
            <person name="Keeling C.I."/>
            <person name="Pinkney K."/>
            <person name="Doucet D."/>
            <person name="Wen F."/>
            <person name="Johnston J.S."/>
            <person name="Maaroufi H."/>
            <person name="Boyle B."/>
            <person name="Laroche J."/>
            <person name="Dewar K."/>
            <person name="Juretic N."/>
            <person name="Blackburn G."/>
            <person name="Nisole A."/>
            <person name="Brunet B."/>
            <person name="Brandao M."/>
            <person name="Lumley L."/>
            <person name="Duan J."/>
            <person name="Quan G."/>
            <person name="Lucarotti C.J."/>
            <person name="Roe A.D."/>
            <person name="Sperling F.A.H."/>
            <person name="Levesque R.C."/>
            <person name="Cusson M."/>
        </authorList>
    </citation>
    <scope>NUCLEOTIDE SEQUENCE [LARGE SCALE GENOMIC DNA]</scope>
    <source>
        <strain evidence="1">Glfc:IPQL:Cfum</strain>
    </source>
</reference>
<dbReference type="Proteomes" id="UP001064048">
    <property type="component" value="Chromosome 12"/>
</dbReference>
<sequence length="76" mass="8549">MSCMPVMDSCSWHGFSVADAEPAAAVSPTSSTDAVSLRTDAINIDARHYTQDKYHVQYEMKLHIIFKEDNNTMCYT</sequence>
<evidence type="ECO:0000313" key="2">
    <source>
        <dbReference type="Proteomes" id="UP001064048"/>
    </source>
</evidence>
<keyword evidence="2" id="KW-1185">Reference proteome</keyword>
<evidence type="ECO:0000313" key="1">
    <source>
        <dbReference type="EMBL" id="KAI8428647.1"/>
    </source>
</evidence>
<gene>
    <name evidence="1" type="ORF">MSG28_007377</name>
</gene>
<protein>
    <submittedName>
        <fullName evidence="1">Uncharacterized protein</fullName>
    </submittedName>
</protein>
<comment type="caution">
    <text evidence="1">The sequence shown here is derived from an EMBL/GenBank/DDBJ whole genome shotgun (WGS) entry which is preliminary data.</text>
</comment>
<proteinExistence type="predicted"/>
<name>A0ACC0JWX1_CHOFU</name>
<accession>A0ACC0JWX1</accession>
<organism evidence="1 2">
    <name type="scientific">Choristoneura fumiferana</name>
    <name type="common">Spruce budworm moth</name>
    <name type="synonym">Archips fumiferana</name>
    <dbReference type="NCBI Taxonomy" id="7141"/>
    <lineage>
        <taxon>Eukaryota</taxon>
        <taxon>Metazoa</taxon>
        <taxon>Ecdysozoa</taxon>
        <taxon>Arthropoda</taxon>
        <taxon>Hexapoda</taxon>
        <taxon>Insecta</taxon>
        <taxon>Pterygota</taxon>
        <taxon>Neoptera</taxon>
        <taxon>Endopterygota</taxon>
        <taxon>Lepidoptera</taxon>
        <taxon>Glossata</taxon>
        <taxon>Ditrysia</taxon>
        <taxon>Tortricoidea</taxon>
        <taxon>Tortricidae</taxon>
        <taxon>Tortricinae</taxon>
        <taxon>Choristoneura</taxon>
    </lineage>
</organism>